<gene>
    <name evidence="1" type="ORF">CARN2_3439</name>
</gene>
<sequence>MSARPNLTVMAGALPDRARLALAIARSHDQDCDAATAFLLFAARPGASIDRLQKAIRSQTRRERGQRVFMPPCQAPPKSDRLLTADLRRTDAQPEPHHLEDPAALAELFEFIEALAADPTARRRLALVDQQDELARRRAVLAAKALGLTVRRAQQLKRLALASESPGEAWADAIRARARRETTKARHKKAMRARARLYRGEAPTQLGLFKRGGRSHG</sequence>
<accession>E6PSQ6</accession>
<dbReference type="AlphaFoldDB" id="E6PSQ6"/>
<comment type="caution">
    <text evidence="1">The sequence shown here is derived from an EMBL/GenBank/DDBJ whole genome shotgun (WGS) entry which is preliminary data.</text>
</comment>
<name>E6PSQ6_9ZZZZ</name>
<organism evidence="1">
    <name type="scientific">mine drainage metagenome</name>
    <dbReference type="NCBI Taxonomy" id="410659"/>
    <lineage>
        <taxon>unclassified sequences</taxon>
        <taxon>metagenomes</taxon>
        <taxon>ecological metagenomes</taxon>
    </lineage>
</organism>
<evidence type="ECO:0000313" key="1">
    <source>
        <dbReference type="EMBL" id="CBH97963.1"/>
    </source>
</evidence>
<dbReference type="EMBL" id="CABM01000048">
    <property type="protein sequence ID" value="CBH97963.1"/>
    <property type="molecule type" value="Genomic_DNA"/>
</dbReference>
<protein>
    <submittedName>
        <fullName evidence="1">Uncharacterized protein</fullName>
    </submittedName>
</protein>
<reference evidence="1" key="1">
    <citation type="submission" date="2009-10" db="EMBL/GenBank/DDBJ databases">
        <title>Diversity of trophic interactions inside an arsenic-rich microbial ecosystem.</title>
        <authorList>
            <person name="Bertin P.N."/>
            <person name="Heinrich-Salmeron A."/>
            <person name="Pelletier E."/>
            <person name="Goulhen-Chollet F."/>
            <person name="Arsene-Ploetze F."/>
            <person name="Gallien S."/>
            <person name="Calteau A."/>
            <person name="Vallenet D."/>
            <person name="Casiot C."/>
            <person name="Chane-Woon-Ming B."/>
            <person name="Giloteaux L."/>
            <person name="Barakat M."/>
            <person name="Bonnefoy V."/>
            <person name="Bruneel O."/>
            <person name="Chandler M."/>
            <person name="Cleiss J."/>
            <person name="Duran R."/>
            <person name="Elbaz-Poulichet F."/>
            <person name="Fonknechten N."/>
            <person name="Lauga B."/>
            <person name="Mornico D."/>
            <person name="Ortet P."/>
            <person name="Schaeffer C."/>
            <person name="Siguier P."/>
            <person name="Alexander Thil Smith A."/>
            <person name="Van Dorsselaer A."/>
            <person name="Weissenbach J."/>
            <person name="Medigue C."/>
            <person name="Le Paslier D."/>
        </authorList>
    </citation>
    <scope>NUCLEOTIDE SEQUENCE</scope>
</reference>
<proteinExistence type="predicted"/>